<evidence type="ECO:0000313" key="2">
    <source>
        <dbReference type="EMBL" id="MDH2393428.1"/>
    </source>
</evidence>
<keyword evidence="3" id="KW-1185">Reference proteome</keyword>
<name>A0ABT6HXI9_9ACTN</name>
<comment type="caution">
    <text evidence="2">The sequence shown here is derived from an EMBL/GenBank/DDBJ whole genome shotgun (WGS) entry which is preliminary data.</text>
</comment>
<gene>
    <name evidence="2" type="ORF">QCN29_32630</name>
</gene>
<reference evidence="2 3" key="1">
    <citation type="submission" date="2023-04" db="EMBL/GenBank/DDBJ databases">
        <title>Streptomyces chengmaiensis sp. nov. isolated from the stem of mangrove plant in Hainan.</title>
        <authorList>
            <person name="Huang X."/>
            <person name="Zhou S."/>
            <person name="Chu X."/>
            <person name="Xie Y."/>
            <person name="Lin Y."/>
        </authorList>
    </citation>
    <scope>NUCLEOTIDE SEQUENCE [LARGE SCALE GENOMIC DNA]</scope>
    <source>
        <strain evidence="2 3">HNM0663</strain>
    </source>
</reference>
<feature type="region of interest" description="Disordered" evidence="1">
    <location>
        <begin position="38"/>
        <end position="58"/>
    </location>
</feature>
<evidence type="ECO:0000313" key="3">
    <source>
        <dbReference type="Proteomes" id="UP001223144"/>
    </source>
</evidence>
<accession>A0ABT6HXI9</accession>
<proteinExistence type="predicted"/>
<evidence type="ECO:0000256" key="1">
    <source>
        <dbReference type="SAM" id="MobiDB-lite"/>
    </source>
</evidence>
<organism evidence="2 3">
    <name type="scientific">Streptomyces chengmaiensis</name>
    <dbReference type="NCBI Taxonomy" id="3040919"/>
    <lineage>
        <taxon>Bacteria</taxon>
        <taxon>Bacillati</taxon>
        <taxon>Actinomycetota</taxon>
        <taxon>Actinomycetes</taxon>
        <taxon>Kitasatosporales</taxon>
        <taxon>Streptomycetaceae</taxon>
        <taxon>Streptomyces</taxon>
    </lineage>
</organism>
<dbReference type="RefSeq" id="WP_279932684.1">
    <property type="nucleotide sequence ID" value="NZ_JARWBG010000066.1"/>
</dbReference>
<dbReference type="Proteomes" id="UP001223144">
    <property type="component" value="Unassembled WGS sequence"/>
</dbReference>
<dbReference type="EMBL" id="JARWBG010000066">
    <property type="protein sequence ID" value="MDH2393428.1"/>
    <property type="molecule type" value="Genomic_DNA"/>
</dbReference>
<protein>
    <submittedName>
        <fullName evidence="2">Uncharacterized protein</fullName>
    </submittedName>
</protein>
<sequence>MPIRVGGPSCSAPQRRLVEVGESLTGYQADLVRGAISPDGLPTSFPGHTPKMGSDDPDRWTIAGRPGRGDDFAYFDGGFAAFLHTYVWDTVEMHFLSEAEEDVPIPFEPDGGEWLGEPAERLEAYGRFETEQ</sequence>